<keyword evidence="1" id="KW-1133">Transmembrane helix</keyword>
<gene>
    <name evidence="2" type="ORF">PY04220</name>
</gene>
<feature type="transmembrane region" description="Helical" evidence="1">
    <location>
        <begin position="875"/>
        <end position="896"/>
    </location>
</feature>
<reference evidence="2 3" key="1">
    <citation type="journal article" date="2002" name="Nature">
        <title>Genome sequence and comparative analysis of the model rodent malaria parasite Plasmodium yoelii yoelii.</title>
        <authorList>
            <person name="Carlton J.M."/>
            <person name="Angiuoli S.V."/>
            <person name="Suh B.B."/>
            <person name="Kooij T.W."/>
            <person name="Pertea M."/>
            <person name="Silva J.C."/>
            <person name="Ermolaeva M.D."/>
            <person name="Allen J.E."/>
            <person name="Selengut J.D."/>
            <person name="Koo H.L."/>
            <person name="Peterson J.D."/>
            <person name="Pop M."/>
            <person name="Kosack D.S."/>
            <person name="Shumway M.F."/>
            <person name="Bidwell S.L."/>
            <person name="Shallom S.J."/>
            <person name="van Aken S.E."/>
            <person name="Riedmuller S.B."/>
            <person name="Feldblyum T.V."/>
            <person name="Cho J.K."/>
            <person name="Quackenbush J."/>
            <person name="Sedegah M."/>
            <person name="Shoaibi A."/>
            <person name="Cummings L.M."/>
            <person name="Florens L."/>
            <person name="Yates J.R."/>
            <person name="Raine J.D."/>
            <person name="Sinden R.E."/>
            <person name="Harris M.A."/>
            <person name="Cunningham D.A."/>
            <person name="Preiser P.R."/>
            <person name="Bergman L.W."/>
            <person name="Vaidya A.B."/>
            <person name="van Lin L.H."/>
            <person name="Janse C.J."/>
            <person name="Waters A.P."/>
            <person name="Smith H.O."/>
            <person name="White O.R."/>
            <person name="Salzberg S.L."/>
            <person name="Venter J.C."/>
            <person name="Fraser C.M."/>
            <person name="Hoffman S.L."/>
            <person name="Gardner M.J."/>
            <person name="Carucci D.J."/>
        </authorList>
    </citation>
    <scope>NUCLEOTIDE SEQUENCE [LARGE SCALE GENOMIC DNA]</scope>
    <source>
        <strain evidence="2 3">17XNL</strain>
    </source>
</reference>
<dbReference type="PaxDb" id="73239-Q7RGX6"/>
<name>Q7RGX6_PLAYO</name>
<evidence type="ECO:0000313" key="3">
    <source>
        <dbReference type="Proteomes" id="UP000008553"/>
    </source>
</evidence>
<dbReference type="AlphaFoldDB" id="Q7RGX6"/>
<comment type="caution">
    <text evidence="2">The sequence shown here is derived from an EMBL/GenBank/DDBJ whole genome shotgun (WGS) entry which is preliminary data.</text>
</comment>
<dbReference type="InParanoid" id="Q7RGX6"/>
<keyword evidence="1" id="KW-0812">Transmembrane</keyword>
<dbReference type="EMBL" id="AABL01001264">
    <property type="protein sequence ID" value="EAA16044.1"/>
    <property type="molecule type" value="Genomic_DNA"/>
</dbReference>
<proteinExistence type="predicted"/>
<keyword evidence="1" id="KW-0472">Membrane</keyword>
<feature type="transmembrane region" description="Helical" evidence="1">
    <location>
        <begin position="691"/>
        <end position="708"/>
    </location>
</feature>
<sequence>MIIYYYFDKRKYKKIILIVNNLFNNIIRKCDYNTKEYLRSSISYIYNYYQQMNICNNKINPHCCMVIKHLLSIYTKAKICLLNKKIKKHLSYVKEKSTDDESMKLNYNEFYINFINHNYWKYIFYFDSISKIDYQFYNNEQSGNQTNTHTHTKMTMINNLLSIHINTLLFAILYDNLSKYVTHNFIFFFKFLTFFYNKVCIDILNLIKSSHNLEFNIYNFENDITYPNQDEHILNKLRTYLYKDKGVMKGSSIDVSPYKIQDIDKTIEKTDRNIKKEKIQKDKKKHIILMDIDELLITYVHINFIFSRYCCYVMFFKNIYAQKYEIIFKRNATNDYFTKFKNNRDFFDFFEFKGQEKGNDKKCVDDKYEDSKYSNEISEKTKQIPSIKINHNSKNNAISYSYKTILNENEDLSNSDNTNDSKSTSISVEYKNVSKDLDYVFLEFILEIIGCIDIYDIYKKILKNCYYVIKAEMFYNYIYNNIESLKRFSYLNNVYHLYKLYYYIFVWPNSGKIHNNSICKNSDATYSVETNGMCRKHNEKRDRIKENNDIFYIFDLNNVLREKFSKKYIKLMNENDSNLDYTTDRGWSSDNTSLIDENKDVGKYKKKILDNKKTLHHLNKTINKDENFDDEKDYFLCGIYNFKLKLYHPNYNEMEKYIGNIKKDDIFSTLLIINKNYLLSLKKIYTKLNKYVYNYILSLYYIILYFYFDDHIIIKKKLSIYYIMNMFQKKYKLFYSKLFDRENDLPLFNQTTRTPNYSSSSSGSSFFNSSSDSSVSESINQSPHSYDNTLDNREIKLNEKKSDSEIFFKLFKVKDLKKNIYLIFEIFNNIYDEYYGDIYNNSNIANHIVTKIDIEIIAYFGEIYQITYMYKMYKYCIHLLILCIIFTSKIWLVYIFSEKTPSNQFDKNENDYKEFFGLYYHGQDEEKRKINSNENSINTKKRKSKYNRNSIINMDKNNINTKDKKIEHVLTNKRTYILDIVYKKITENINDNNIKEIYNNLHNYMQHEYVKSFCKKYCDDQLHVSNLFIDHFHLDLINLKFEAY</sequence>
<dbReference type="STRING" id="73239.Q7RGX6"/>
<feature type="non-terminal residue" evidence="2">
    <location>
        <position position="1044"/>
    </location>
</feature>
<keyword evidence="3" id="KW-1185">Reference proteome</keyword>
<evidence type="ECO:0000256" key="1">
    <source>
        <dbReference type="SAM" id="Phobius"/>
    </source>
</evidence>
<accession>Q7RGX6</accession>
<protein>
    <submittedName>
        <fullName evidence="2">Uncharacterized protein</fullName>
    </submittedName>
</protein>
<dbReference type="Proteomes" id="UP000008553">
    <property type="component" value="Unassembled WGS sequence"/>
</dbReference>
<evidence type="ECO:0000313" key="2">
    <source>
        <dbReference type="EMBL" id="EAA16044.1"/>
    </source>
</evidence>
<dbReference type="FunCoup" id="Q7RGX6">
    <property type="interactions" value="754"/>
</dbReference>
<organism evidence="2 3">
    <name type="scientific">Plasmodium yoelii yoelii</name>
    <dbReference type="NCBI Taxonomy" id="73239"/>
    <lineage>
        <taxon>Eukaryota</taxon>
        <taxon>Sar</taxon>
        <taxon>Alveolata</taxon>
        <taxon>Apicomplexa</taxon>
        <taxon>Aconoidasida</taxon>
        <taxon>Haemosporida</taxon>
        <taxon>Plasmodiidae</taxon>
        <taxon>Plasmodium</taxon>
        <taxon>Plasmodium (Vinckeia)</taxon>
    </lineage>
</organism>